<keyword evidence="2" id="KW-0812">Transmembrane</keyword>
<protein>
    <submittedName>
        <fullName evidence="3">Uncharacterized protein</fullName>
    </submittedName>
</protein>
<evidence type="ECO:0000256" key="2">
    <source>
        <dbReference type="SAM" id="Phobius"/>
    </source>
</evidence>
<sequence>MDFEKKENSADVTPDSPIDLSQLSTRCRNVDLTNRSVSESCLAPTAAVAAKKRRIHGFKDPLPPAPAPLMSEHSAADSLKYRSMSHADIAGYRTPWLSAEVTESSSTTSRIPAAKTSAQTVEIPTTAAAATTLSAAETLKFRCMSESRLAGPGNTAFHPAAIFGNSASAGGRSRHLGATSNSDLLRAATDNSQLEFLLRRTHSESVLPTRSGEMAGSAAIEFILRQQLMLQHLFPHQQSTQDGSDPGSGSSSSSSSASYLPSATNWLFNLYGYGCLPFLSASQQQQIATDPATGSGQISGGPSSPAVGAVSVSGSDGEGEMEEEDMETGEFSHGKKRSPRALTGKHVKLGTGASPVVLSKLRLKVQESQRMKLVKKSMPSGSAFASAAAAKKNGSKLKSRANMAMFFAISRVFRIKVANFIIFIITFFFIIRN</sequence>
<evidence type="ECO:0000313" key="3">
    <source>
        <dbReference type="EMBL" id="CAH0105148.1"/>
    </source>
</evidence>
<dbReference type="AlphaFoldDB" id="A0A8J2WJX1"/>
<dbReference type="EMBL" id="CAKKLH010000169">
    <property type="protein sequence ID" value="CAH0105148.1"/>
    <property type="molecule type" value="Genomic_DNA"/>
</dbReference>
<dbReference type="OrthoDB" id="6415856at2759"/>
<keyword evidence="4" id="KW-1185">Reference proteome</keyword>
<comment type="caution">
    <text evidence="3">The sequence shown here is derived from an EMBL/GenBank/DDBJ whole genome shotgun (WGS) entry which is preliminary data.</text>
</comment>
<proteinExistence type="predicted"/>
<dbReference type="Proteomes" id="UP000789390">
    <property type="component" value="Unassembled WGS sequence"/>
</dbReference>
<feature type="compositionally biased region" description="Low complexity" evidence="1">
    <location>
        <begin position="294"/>
        <end position="315"/>
    </location>
</feature>
<gene>
    <name evidence="3" type="ORF">DGAL_LOCUS8162</name>
</gene>
<keyword evidence="2" id="KW-0472">Membrane</keyword>
<feature type="transmembrane region" description="Helical" evidence="2">
    <location>
        <begin position="413"/>
        <end position="431"/>
    </location>
</feature>
<evidence type="ECO:0000313" key="4">
    <source>
        <dbReference type="Proteomes" id="UP000789390"/>
    </source>
</evidence>
<organism evidence="3 4">
    <name type="scientific">Daphnia galeata</name>
    <dbReference type="NCBI Taxonomy" id="27404"/>
    <lineage>
        <taxon>Eukaryota</taxon>
        <taxon>Metazoa</taxon>
        <taxon>Ecdysozoa</taxon>
        <taxon>Arthropoda</taxon>
        <taxon>Crustacea</taxon>
        <taxon>Branchiopoda</taxon>
        <taxon>Diplostraca</taxon>
        <taxon>Cladocera</taxon>
        <taxon>Anomopoda</taxon>
        <taxon>Daphniidae</taxon>
        <taxon>Daphnia</taxon>
    </lineage>
</organism>
<name>A0A8J2WJX1_9CRUS</name>
<feature type="region of interest" description="Disordered" evidence="1">
    <location>
        <begin position="289"/>
        <end position="340"/>
    </location>
</feature>
<evidence type="ECO:0000256" key="1">
    <source>
        <dbReference type="SAM" id="MobiDB-lite"/>
    </source>
</evidence>
<reference evidence="3" key="1">
    <citation type="submission" date="2021-11" db="EMBL/GenBank/DDBJ databases">
        <authorList>
            <person name="Schell T."/>
        </authorList>
    </citation>
    <scope>NUCLEOTIDE SEQUENCE</scope>
    <source>
        <strain evidence="3">M5</strain>
    </source>
</reference>
<accession>A0A8J2WJX1</accession>
<feature type="region of interest" description="Disordered" evidence="1">
    <location>
        <begin position="237"/>
        <end position="256"/>
    </location>
</feature>
<feature type="region of interest" description="Disordered" evidence="1">
    <location>
        <begin position="1"/>
        <end position="20"/>
    </location>
</feature>
<feature type="compositionally biased region" description="Low complexity" evidence="1">
    <location>
        <begin position="238"/>
        <end position="256"/>
    </location>
</feature>
<keyword evidence="2" id="KW-1133">Transmembrane helix</keyword>
<feature type="compositionally biased region" description="Acidic residues" evidence="1">
    <location>
        <begin position="317"/>
        <end position="328"/>
    </location>
</feature>